<dbReference type="InterPro" id="IPR052340">
    <property type="entry name" value="RNase_Y/CdgJ"/>
</dbReference>
<dbReference type="PANTHER" id="PTHR33525:SF3">
    <property type="entry name" value="RIBONUCLEASE Y"/>
    <property type="match status" value="1"/>
</dbReference>
<accession>B8GMC4</accession>
<gene>
    <name evidence="2" type="ordered locus">Tgr7_0663</name>
</gene>
<dbReference type="Proteomes" id="UP000002383">
    <property type="component" value="Chromosome"/>
</dbReference>
<organism evidence="2 3">
    <name type="scientific">Thioalkalivibrio sulfidiphilus (strain HL-EbGR7)</name>
    <dbReference type="NCBI Taxonomy" id="396588"/>
    <lineage>
        <taxon>Bacteria</taxon>
        <taxon>Pseudomonadati</taxon>
        <taxon>Pseudomonadota</taxon>
        <taxon>Gammaproteobacteria</taxon>
        <taxon>Chromatiales</taxon>
        <taxon>Ectothiorhodospiraceae</taxon>
        <taxon>Thioalkalivibrio</taxon>
    </lineage>
</organism>
<dbReference type="GO" id="GO:0016787">
    <property type="term" value="F:hydrolase activity"/>
    <property type="evidence" value="ECO:0007669"/>
    <property type="project" value="UniProtKB-KW"/>
</dbReference>
<dbReference type="eggNOG" id="COG1639">
    <property type="taxonomic scope" value="Bacteria"/>
</dbReference>
<dbReference type="NCBIfam" id="TIGR00277">
    <property type="entry name" value="HDIG"/>
    <property type="match status" value="1"/>
</dbReference>
<dbReference type="STRING" id="396588.Tgr7_0663"/>
<dbReference type="PANTHER" id="PTHR33525">
    <property type="match status" value="1"/>
</dbReference>
<feature type="domain" description="HDOD" evidence="1">
    <location>
        <begin position="15"/>
        <end position="212"/>
    </location>
</feature>
<dbReference type="RefSeq" id="WP_012637244.1">
    <property type="nucleotide sequence ID" value="NC_011901.1"/>
</dbReference>
<dbReference type="PROSITE" id="PS51833">
    <property type="entry name" value="HDOD"/>
    <property type="match status" value="1"/>
</dbReference>
<dbReference type="InterPro" id="IPR013976">
    <property type="entry name" value="HDOD"/>
</dbReference>
<dbReference type="OrthoDB" id="9770715at2"/>
<evidence type="ECO:0000313" key="3">
    <source>
        <dbReference type="Proteomes" id="UP000002383"/>
    </source>
</evidence>
<dbReference type="InterPro" id="IPR006675">
    <property type="entry name" value="HDIG_dom"/>
</dbReference>
<protein>
    <submittedName>
        <fullName evidence="2">Metal dependent phosphohydrolase</fullName>
    </submittedName>
</protein>
<proteinExistence type="predicted"/>
<keyword evidence="2" id="KW-0378">Hydrolase</keyword>
<dbReference type="EMBL" id="CP001339">
    <property type="protein sequence ID" value="ACL71756.1"/>
    <property type="molecule type" value="Genomic_DNA"/>
</dbReference>
<reference evidence="2 3" key="1">
    <citation type="journal article" date="2011" name="Stand. Genomic Sci.">
        <title>Complete genome sequence of 'Thioalkalivibrio sulfidophilus' HL-EbGr7.</title>
        <authorList>
            <person name="Muyzer G."/>
            <person name="Sorokin D.Y."/>
            <person name="Mavromatis K."/>
            <person name="Lapidus A."/>
            <person name="Clum A."/>
            <person name="Ivanova N."/>
            <person name="Pati A."/>
            <person name="d'Haeseleer P."/>
            <person name="Woyke T."/>
            <person name="Kyrpides N.C."/>
        </authorList>
    </citation>
    <scope>NUCLEOTIDE SEQUENCE [LARGE SCALE GENOMIC DNA]</scope>
    <source>
        <strain evidence="2 3">HL-EbGR7</strain>
    </source>
</reference>
<dbReference type="AlphaFoldDB" id="B8GMC4"/>
<sequence length="286" mass="31343">MSLTLDQLIEQTEGLMSLPAITMRLNEMVDDPKASATDIANLISQDPSLTLRLLKLANSPLYGFSSRVDTISRAVTVIGAGRIRELVIASTVPRAFDAVESPLLSLEDFWRHSIYCGLAARLLAEQVMPKRAETVFIAGLLHDVGRLLIFNREPDEAHEAFLLALQQAGELGPQSAERQVLGYDHADVGGELAARWKLPVSLQECIRYHHRPAEAREFPQEVALVHMANSVAHMAELDTRDERDAPPVDPVAFERTGLNAAALRSVVDQAQQQVVEAEALLLGGES</sequence>
<keyword evidence="3" id="KW-1185">Reference proteome</keyword>
<evidence type="ECO:0000259" key="1">
    <source>
        <dbReference type="PROSITE" id="PS51833"/>
    </source>
</evidence>
<dbReference type="Gene3D" id="1.10.3210.10">
    <property type="entry name" value="Hypothetical protein af1432"/>
    <property type="match status" value="1"/>
</dbReference>
<dbReference type="HOGENOM" id="CLU_048246_4_2_6"/>
<name>B8GMC4_THISH</name>
<dbReference type="Pfam" id="PF08668">
    <property type="entry name" value="HDOD"/>
    <property type="match status" value="1"/>
</dbReference>
<evidence type="ECO:0000313" key="2">
    <source>
        <dbReference type="EMBL" id="ACL71756.1"/>
    </source>
</evidence>
<dbReference type="KEGG" id="tgr:Tgr7_0663"/>
<dbReference type="SUPFAM" id="SSF109604">
    <property type="entry name" value="HD-domain/PDEase-like"/>
    <property type="match status" value="1"/>
</dbReference>